<comment type="similarity">
    <text evidence="2">Belongs to the EspG family.</text>
</comment>
<comment type="subcellular location">
    <subcellularLocation>
        <location evidence="1">Cytoplasm</location>
    </subcellularLocation>
</comment>
<evidence type="ECO:0000313" key="5">
    <source>
        <dbReference type="EMBL" id="GGF08134.1"/>
    </source>
</evidence>
<reference evidence="6" key="1">
    <citation type="journal article" date="2019" name="Int. J. Syst. Evol. Microbiol.">
        <title>The Global Catalogue of Microorganisms (GCM) 10K type strain sequencing project: providing services to taxonomists for standard genome sequencing and annotation.</title>
        <authorList>
            <consortium name="The Broad Institute Genomics Platform"/>
            <consortium name="The Broad Institute Genome Sequencing Center for Infectious Disease"/>
            <person name="Wu L."/>
            <person name="Ma J."/>
        </authorList>
    </citation>
    <scope>NUCLEOTIDE SEQUENCE [LARGE SCALE GENOMIC DNA]</scope>
    <source>
        <strain evidence="6">CCM 7855</strain>
    </source>
</reference>
<evidence type="ECO:0000256" key="4">
    <source>
        <dbReference type="ARBA" id="ARBA00023186"/>
    </source>
</evidence>
<gene>
    <name evidence="5" type="ORF">GCM10007298_00060</name>
</gene>
<proteinExistence type="inferred from homology"/>
<evidence type="ECO:0008006" key="7">
    <source>
        <dbReference type="Google" id="ProtNLM"/>
    </source>
</evidence>
<evidence type="ECO:0000256" key="1">
    <source>
        <dbReference type="ARBA" id="ARBA00004496"/>
    </source>
</evidence>
<sequence length="262" mass="28508">MTVIGFDTVHEFTLDEMLTLCDALRLQAMPAVLRIEARDEDTAPAADLESARKNLVREGELDELGNVDLDVRGALEAAVAPDWMIEMRRVDATQILRVCLAGVADRRFMLTRNGEQFTTRELRAHDDAALVQHEIGRLIGEAPGATVREIRQPSDVLDSALAACADPDDYAAAFFRLGLDETDARILSQALWSCSGQTEIVAHAASEAERTVIAVFDTHRGRIVSVATPSVTGERWTSIAPGDRNRVAAALRQLAHTLPGGV</sequence>
<dbReference type="EMBL" id="BMCS01000001">
    <property type="protein sequence ID" value="GGF08134.1"/>
    <property type="molecule type" value="Genomic_DNA"/>
</dbReference>
<keyword evidence="3" id="KW-0963">Cytoplasm</keyword>
<comment type="caution">
    <text evidence="5">The sequence shown here is derived from an EMBL/GenBank/DDBJ whole genome shotgun (WGS) entry which is preliminary data.</text>
</comment>
<evidence type="ECO:0000256" key="2">
    <source>
        <dbReference type="ARBA" id="ARBA00006411"/>
    </source>
</evidence>
<accession>A0ABQ1U2C4</accession>
<dbReference type="RefSeq" id="WP_188485734.1">
    <property type="nucleotide sequence ID" value="NZ_BMCS01000001.1"/>
</dbReference>
<keyword evidence="4" id="KW-0143">Chaperone</keyword>
<name>A0ABQ1U2C4_9NOCA</name>
<protein>
    <recommendedName>
        <fullName evidence="7">ESX secretion-associated protein EspG</fullName>
    </recommendedName>
</protein>
<organism evidence="5 6">
    <name type="scientific">Williamsia phyllosphaerae</name>
    <dbReference type="NCBI Taxonomy" id="885042"/>
    <lineage>
        <taxon>Bacteria</taxon>
        <taxon>Bacillati</taxon>
        <taxon>Actinomycetota</taxon>
        <taxon>Actinomycetes</taxon>
        <taxon>Mycobacteriales</taxon>
        <taxon>Nocardiaceae</taxon>
        <taxon>Williamsia</taxon>
    </lineage>
</organism>
<evidence type="ECO:0000256" key="3">
    <source>
        <dbReference type="ARBA" id="ARBA00022490"/>
    </source>
</evidence>
<keyword evidence="6" id="KW-1185">Reference proteome</keyword>
<evidence type="ECO:0000313" key="6">
    <source>
        <dbReference type="Proteomes" id="UP000632454"/>
    </source>
</evidence>
<dbReference type="InterPro" id="IPR025734">
    <property type="entry name" value="EspG"/>
</dbReference>
<dbReference type="Proteomes" id="UP000632454">
    <property type="component" value="Unassembled WGS sequence"/>
</dbReference>
<dbReference type="Pfam" id="PF14011">
    <property type="entry name" value="ESX-1_EspG"/>
    <property type="match status" value="1"/>
</dbReference>